<accession>A0A1W2EMH0</accession>
<gene>
    <name evidence="1" type="ORF">SAMN04488500_12656</name>
</gene>
<dbReference type="GO" id="GO:0016740">
    <property type="term" value="F:transferase activity"/>
    <property type="evidence" value="ECO:0007669"/>
    <property type="project" value="UniProtKB-KW"/>
</dbReference>
<organism evidence="1 2">
    <name type="scientific">Sporomusa malonica</name>
    <dbReference type="NCBI Taxonomy" id="112901"/>
    <lineage>
        <taxon>Bacteria</taxon>
        <taxon>Bacillati</taxon>
        <taxon>Bacillota</taxon>
        <taxon>Negativicutes</taxon>
        <taxon>Selenomonadales</taxon>
        <taxon>Sporomusaceae</taxon>
        <taxon>Sporomusa</taxon>
    </lineage>
</organism>
<dbReference type="Proteomes" id="UP000192738">
    <property type="component" value="Unassembled WGS sequence"/>
</dbReference>
<dbReference type="AlphaFoldDB" id="A0A1W2EMH0"/>
<keyword evidence="2" id="KW-1185">Reference proteome</keyword>
<dbReference type="InterPro" id="IPR050179">
    <property type="entry name" value="Trans_hexapeptide_repeat"/>
</dbReference>
<dbReference type="PANTHER" id="PTHR43300">
    <property type="entry name" value="ACETYLTRANSFERASE"/>
    <property type="match status" value="1"/>
</dbReference>
<dbReference type="STRING" id="112901.SAMN04488500_12656"/>
<evidence type="ECO:0000313" key="2">
    <source>
        <dbReference type="Proteomes" id="UP000192738"/>
    </source>
</evidence>
<dbReference type="PANTHER" id="PTHR43300:SF10">
    <property type="entry name" value="2,3,4,5-TETRAHYDROPYRIDINE-2,6-DICARBOXYLATE N-ACETYLTRANSFERASE"/>
    <property type="match status" value="1"/>
</dbReference>
<dbReference type="EMBL" id="FWXI01000026">
    <property type="protein sequence ID" value="SMD10874.1"/>
    <property type="molecule type" value="Genomic_DNA"/>
</dbReference>
<proteinExistence type="predicted"/>
<evidence type="ECO:0000313" key="1">
    <source>
        <dbReference type="EMBL" id="SMD10874.1"/>
    </source>
</evidence>
<sequence>MDDEYNYNLINTVGKNVYINSNVHIRRPELFSMGSNIAIDWGFYCTTQVSLGDFIHIGPYVTCIGGKEGLLKCAGFNNIMAGSRIVCVSDRFDHSGLFGTMIPAEYHGRLINEPVILEPFANVGTNAVVLPGANLAMGVLVTVGSVIRGKTEPWTIYSGNPAKPVKTIDGRKLIENAKQMGYFFDNWEGES</sequence>
<protein>
    <submittedName>
        <fullName evidence="1">Galactoside O-acetyltransferase</fullName>
    </submittedName>
</protein>
<reference evidence="1 2" key="1">
    <citation type="submission" date="2017-04" db="EMBL/GenBank/DDBJ databases">
        <authorList>
            <person name="Afonso C.L."/>
            <person name="Miller P.J."/>
            <person name="Scott M.A."/>
            <person name="Spackman E."/>
            <person name="Goraichik I."/>
            <person name="Dimitrov K.M."/>
            <person name="Suarez D.L."/>
            <person name="Swayne D.E."/>
        </authorList>
    </citation>
    <scope>NUCLEOTIDE SEQUENCE [LARGE SCALE GENOMIC DNA]</scope>
    <source>
        <strain evidence="1 2">DSM 5090</strain>
    </source>
</reference>
<dbReference type="OrthoDB" id="9801697at2"/>
<dbReference type="RefSeq" id="WP_084578028.1">
    <property type="nucleotide sequence ID" value="NZ_CP155572.1"/>
</dbReference>
<dbReference type="SUPFAM" id="SSF51161">
    <property type="entry name" value="Trimeric LpxA-like enzymes"/>
    <property type="match status" value="1"/>
</dbReference>
<name>A0A1W2EMH0_9FIRM</name>
<keyword evidence="1" id="KW-0808">Transferase</keyword>
<dbReference type="Gene3D" id="2.160.10.10">
    <property type="entry name" value="Hexapeptide repeat proteins"/>
    <property type="match status" value="1"/>
</dbReference>
<dbReference type="InterPro" id="IPR011004">
    <property type="entry name" value="Trimer_LpxA-like_sf"/>
</dbReference>